<dbReference type="InterPro" id="IPR002654">
    <property type="entry name" value="Glyco_trans_25"/>
</dbReference>
<protein>
    <recommendedName>
        <fullName evidence="5">Glycosyl transferase family 25 domain-containing protein</fullName>
    </recommendedName>
</protein>
<dbReference type="GO" id="GO:0016740">
    <property type="term" value="F:transferase activity"/>
    <property type="evidence" value="ECO:0007669"/>
    <property type="project" value="UniProtKB-KW"/>
</dbReference>
<organism evidence="6 7">
    <name type="scientific">Rhizodiscina lignyota</name>
    <dbReference type="NCBI Taxonomy" id="1504668"/>
    <lineage>
        <taxon>Eukaryota</taxon>
        <taxon>Fungi</taxon>
        <taxon>Dikarya</taxon>
        <taxon>Ascomycota</taxon>
        <taxon>Pezizomycotina</taxon>
        <taxon>Dothideomycetes</taxon>
        <taxon>Pleosporomycetidae</taxon>
        <taxon>Aulographales</taxon>
        <taxon>Rhizodiscinaceae</taxon>
        <taxon>Rhizodiscina</taxon>
    </lineage>
</organism>
<dbReference type="OrthoDB" id="47375at2759"/>
<keyword evidence="2" id="KW-0328">Glycosyltransferase</keyword>
<gene>
    <name evidence="6" type="ORF">NA57DRAFT_56498</name>
</gene>
<keyword evidence="7" id="KW-1185">Reference proteome</keyword>
<sequence length="372" mass="41117">MLLPTRYFAIPSASSRLAALKPKYLTIIAIVLFFLITGSFIHIQNPDRIHSALQRLPGTDAYAKFATPAKLARNQTLGFQEIFYISLPFRTDRQDAISLLSSFTGIKSTMIEGVDGGSVHPKGKTIASNLNPGAFGCWRSHANIWRKVMDEDIETALIVEDDADWDVNIKDQLFRISQGVLSHTSLLDNQTAYTRKDAPYGTDWDLFFIGQCKSTPPKEKSKIGPVIAVEDPSILPLKKLESKHVSELKAYNITTSSTRAIARVHDTICTTAYAVSRRGAERLLYNWGYKDFGLGIDNEFSFGMNDGKIKGVVVAPPLIEQWKTGTGADSDIDAVAGAASGERLGSEGGSTRNIKNSARKAMKEWVKWQKKR</sequence>
<evidence type="ECO:0000256" key="4">
    <source>
        <dbReference type="SAM" id="Phobius"/>
    </source>
</evidence>
<dbReference type="Proteomes" id="UP000799772">
    <property type="component" value="Unassembled WGS sequence"/>
</dbReference>
<feature type="domain" description="Glycosyl transferase family 25" evidence="5">
    <location>
        <begin position="80"/>
        <end position="285"/>
    </location>
</feature>
<evidence type="ECO:0000256" key="1">
    <source>
        <dbReference type="ARBA" id="ARBA00006721"/>
    </source>
</evidence>
<comment type="similarity">
    <text evidence="1">Belongs to the glycosyltransferase 25 family.</text>
</comment>
<keyword evidence="3" id="KW-0808">Transferase</keyword>
<keyword evidence="4" id="KW-0472">Membrane</keyword>
<dbReference type="PANTHER" id="PTHR10730:SF53">
    <property type="entry name" value="GLYCOSYLTRANSFERASE 25 FAMILY MEMBER"/>
    <property type="match status" value="1"/>
</dbReference>
<reference evidence="6" key="1">
    <citation type="journal article" date="2020" name="Stud. Mycol.">
        <title>101 Dothideomycetes genomes: a test case for predicting lifestyles and emergence of pathogens.</title>
        <authorList>
            <person name="Haridas S."/>
            <person name="Albert R."/>
            <person name="Binder M."/>
            <person name="Bloem J."/>
            <person name="Labutti K."/>
            <person name="Salamov A."/>
            <person name="Andreopoulos B."/>
            <person name="Baker S."/>
            <person name="Barry K."/>
            <person name="Bills G."/>
            <person name="Bluhm B."/>
            <person name="Cannon C."/>
            <person name="Castanera R."/>
            <person name="Culley D."/>
            <person name="Daum C."/>
            <person name="Ezra D."/>
            <person name="Gonzalez J."/>
            <person name="Henrissat B."/>
            <person name="Kuo A."/>
            <person name="Liang C."/>
            <person name="Lipzen A."/>
            <person name="Lutzoni F."/>
            <person name="Magnuson J."/>
            <person name="Mondo S."/>
            <person name="Nolan M."/>
            <person name="Ohm R."/>
            <person name="Pangilinan J."/>
            <person name="Park H.-J."/>
            <person name="Ramirez L."/>
            <person name="Alfaro M."/>
            <person name="Sun H."/>
            <person name="Tritt A."/>
            <person name="Yoshinaga Y."/>
            <person name="Zwiers L.-H."/>
            <person name="Turgeon B."/>
            <person name="Goodwin S."/>
            <person name="Spatafora J."/>
            <person name="Crous P."/>
            <person name="Grigoriev I."/>
        </authorList>
    </citation>
    <scope>NUCLEOTIDE SEQUENCE</scope>
    <source>
        <strain evidence="6">CBS 133067</strain>
    </source>
</reference>
<keyword evidence="4" id="KW-1133">Transmembrane helix</keyword>
<feature type="transmembrane region" description="Helical" evidence="4">
    <location>
        <begin position="24"/>
        <end position="43"/>
    </location>
</feature>
<dbReference type="AlphaFoldDB" id="A0A9P4M6G6"/>
<comment type="caution">
    <text evidence="6">The sequence shown here is derived from an EMBL/GenBank/DDBJ whole genome shotgun (WGS) entry which is preliminary data.</text>
</comment>
<evidence type="ECO:0000259" key="5">
    <source>
        <dbReference type="Pfam" id="PF01755"/>
    </source>
</evidence>
<dbReference type="Pfam" id="PF01755">
    <property type="entry name" value="Glyco_transf_25"/>
    <property type="match status" value="1"/>
</dbReference>
<dbReference type="InterPro" id="IPR050757">
    <property type="entry name" value="Collagen_mod_GT25"/>
</dbReference>
<keyword evidence="4" id="KW-0812">Transmembrane</keyword>
<name>A0A9P4M6G6_9PEZI</name>
<dbReference type="CDD" id="cd06532">
    <property type="entry name" value="Glyco_transf_25"/>
    <property type="match status" value="1"/>
</dbReference>
<evidence type="ECO:0000313" key="6">
    <source>
        <dbReference type="EMBL" id="KAF2098860.1"/>
    </source>
</evidence>
<evidence type="ECO:0000256" key="3">
    <source>
        <dbReference type="ARBA" id="ARBA00022679"/>
    </source>
</evidence>
<evidence type="ECO:0000256" key="2">
    <source>
        <dbReference type="ARBA" id="ARBA00022676"/>
    </source>
</evidence>
<evidence type="ECO:0000313" key="7">
    <source>
        <dbReference type="Proteomes" id="UP000799772"/>
    </source>
</evidence>
<accession>A0A9P4M6G6</accession>
<dbReference type="PANTHER" id="PTHR10730">
    <property type="entry name" value="PROCOLLAGEN-LYSINE,2-OXOGLUTARATE 5-DIOXYGENASE/GLYCOSYLTRANSFERASE 25 FAMILY MEMBER"/>
    <property type="match status" value="1"/>
</dbReference>
<proteinExistence type="inferred from homology"/>
<dbReference type="EMBL" id="ML978126">
    <property type="protein sequence ID" value="KAF2098860.1"/>
    <property type="molecule type" value="Genomic_DNA"/>
</dbReference>